<gene>
    <name evidence="2 3 4" type="primary">LOC101852224</name>
</gene>
<reference evidence="2 3" key="1">
    <citation type="submission" date="2025-05" db="UniProtKB">
        <authorList>
            <consortium name="RefSeq"/>
        </authorList>
    </citation>
    <scope>IDENTIFICATION</scope>
</reference>
<sequence length="252" mass="29091">MSRYGAGGKYNYRDLEQFRDQGQWKTVPQYGARRWDPPLGNGVYLFIRFPGHSAEFAAQTVVLGKRCILSYRGEFVGIARKIHNLSSGPRQEESLVMYLFESTFGAERFFVSDGRFKQHDFPPPAGACEAWTTVKYLDTKDEEFRDFQTYMLCYTTLNGCSFHQYRDEVNQPLGALIEQYGGMPFVVQNVGVNSLRRHHIDDQTMVTLHFFKSEDDVKSLMMDARYDEIKRKQLLLAQDVTSVFTIDHDACP</sequence>
<dbReference type="RefSeq" id="XP_005091725.1">
    <property type="nucleotide sequence ID" value="XM_005091668.3"/>
</dbReference>
<evidence type="ECO:0000313" key="4">
    <source>
        <dbReference type="RefSeq" id="XP_035829725.1"/>
    </source>
</evidence>
<dbReference type="Proteomes" id="UP000694888">
    <property type="component" value="Unplaced"/>
</dbReference>
<evidence type="ECO:0000313" key="2">
    <source>
        <dbReference type="RefSeq" id="XP_005091723.1"/>
    </source>
</evidence>
<accession>A0ABM0JE98</accession>
<proteinExistence type="predicted"/>
<name>A0ABM0JE98_APLCA</name>
<dbReference type="RefSeq" id="XP_035829725.1">
    <property type="nucleotide sequence ID" value="XM_035973832.1"/>
</dbReference>
<keyword evidence="1" id="KW-1185">Reference proteome</keyword>
<dbReference type="GeneID" id="101852224"/>
<dbReference type="RefSeq" id="XP_005091723.1">
    <property type="nucleotide sequence ID" value="XM_005091666.3"/>
</dbReference>
<organism evidence="1 2">
    <name type="scientific">Aplysia californica</name>
    <name type="common">California sea hare</name>
    <dbReference type="NCBI Taxonomy" id="6500"/>
    <lineage>
        <taxon>Eukaryota</taxon>
        <taxon>Metazoa</taxon>
        <taxon>Spiralia</taxon>
        <taxon>Lophotrochozoa</taxon>
        <taxon>Mollusca</taxon>
        <taxon>Gastropoda</taxon>
        <taxon>Heterobranchia</taxon>
        <taxon>Euthyneura</taxon>
        <taxon>Tectipleura</taxon>
        <taxon>Aplysiida</taxon>
        <taxon>Aplysioidea</taxon>
        <taxon>Aplysiidae</taxon>
        <taxon>Aplysia</taxon>
    </lineage>
</organism>
<evidence type="ECO:0000313" key="1">
    <source>
        <dbReference type="Proteomes" id="UP000694888"/>
    </source>
</evidence>
<protein>
    <submittedName>
        <fullName evidence="2 3">Uncharacterized protein LOC101852224</fullName>
    </submittedName>
</protein>
<evidence type="ECO:0000313" key="3">
    <source>
        <dbReference type="RefSeq" id="XP_005091725.1"/>
    </source>
</evidence>